<dbReference type="InterPro" id="IPR039282">
    <property type="entry name" value="LSU"/>
</dbReference>
<comment type="caution">
    <text evidence="2">The sequence shown here is derived from an EMBL/GenBank/DDBJ whole genome shotgun (WGS) entry which is preliminary data.</text>
</comment>
<evidence type="ECO:0000256" key="1">
    <source>
        <dbReference type="SAM" id="MobiDB-lite"/>
    </source>
</evidence>
<name>A0A9D5CA40_9LILI</name>
<feature type="compositionally biased region" description="Basic and acidic residues" evidence="1">
    <location>
        <begin position="21"/>
        <end position="35"/>
    </location>
</feature>
<dbReference type="PANTHER" id="PTHR34283:SF1">
    <property type="entry name" value="PROTEIN RESPONSE TO LOW SULFUR 1"/>
    <property type="match status" value="1"/>
</dbReference>
<protein>
    <submittedName>
        <fullName evidence="2">Uncharacterized protein</fullName>
    </submittedName>
</protein>
<sequence length="114" mass="13071">MAPFIAVPENIGSKKQGMGTLRRDGDHQIEEMRRRNEELEMELKKGMEREITMRAELERTKERLRLVEDAEEMLCSQLGELEAEAVLHARHYQLRIAELSAQLARAQSLLGALA</sequence>
<feature type="region of interest" description="Disordered" evidence="1">
    <location>
        <begin position="7"/>
        <end position="35"/>
    </location>
</feature>
<evidence type="ECO:0000313" key="2">
    <source>
        <dbReference type="EMBL" id="KAJ0968847.1"/>
    </source>
</evidence>
<keyword evidence="3" id="KW-1185">Reference proteome</keyword>
<dbReference type="Proteomes" id="UP001085076">
    <property type="component" value="Miscellaneous, Linkage group lg06"/>
</dbReference>
<reference evidence="2" key="1">
    <citation type="submission" date="2021-03" db="EMBL/GenBank/DDBJ databases">
        <authorList>
            <person name="Li Z."/>
            <person name="Yang C."/>
        </authorList>
    </citation>
    <scope>NUCLEOTIDE SEQUENCE</scope>
    <source>
        <strain evidence="2">Dzin_1.0</strain>
        <tissue evidence="2">Leaf</tissue>
    </source>
</reference>
<proteinExistence type="predicted"/>
<dbReference type="AlphaFoldDB" id="A0A9D5CA40"/>
<dbReference type="OrthoDB" id="1888446at2759"/>
<accession>A0A9D5CA40</accession>
<reference evidence="2" key="2">
    <citation type="journal article" date="2022" name="Hortic Res">
        <title>The genome of Dioscorea zingiberensis sheds light on the biosynthesis, origin and evolution of the medicinally important diosgenin saponins.</title>
        <authorList>
            <person name="Li Y."/>
            <person name="Tan C."/>
            <person name="Li Z."/>
            <person name="Guo J."/>
            <person name="Li S."/>
            <person name="Chen X."/>
            <person name="Wang C."/>
            <person name="Dai X."/>
            <person name="Yang H."/>
            <person name="Song W."/>
            <person name="Hou L."/>
            <person name="Xu J."/>
            <person name="Tong Z."/>
            <person name="Xu A."/>
            <person name="Yuan X."/>
            <person name="Wang W."/>
            <person name="Yang Q."/>
            <person name="Chen L."/>
            <person name="Sun Z."/>
            <person name="Wang K."/>
            <person name="Pan B."/>
            <person name="Chen J."/>
            <person name="Bao Y."/>
            <person name="Liu F."/>
            <person name="Qi X."/>
            <person name="Gang D.R."/>
            <person name="Wen J."/>
            <person name="Li J."/>
        </authorList>
    </citation>
    <scope>NUCLEOTIDE SEQUENCE</scope>
    <source>
        <strain evidence="2">Dzin_1.0</strain>
    </source>
</reference>
<dbReference type="EMBL" id="JAGGNH010000006">
    <property type="protein sequence ID" value="KAJ0968847.1"/>
    <property type="molecule type" value="Genomic_DNA"/>
</dbReference>
<gene>
    <name evidence="2" type="ORF">J5N97_021724</name>
</gene>
<organism evidence="2 3">
    <name type="scientific">Dioscorea zingiberensis</name>
    <dbReference type="NCBI Taxonomy" id="325984"/>
    <lineage>
        <taxon>Eukaryota</taxon>
        <taxon>Viridiplantae</taxon>
        <taxon>Streptophyta</taxon>
        <taxon>Embryophyta</taxon>
        <taxon>Tracheophyta</taxon>
        <taxon>Spermatophyta</taxon>
        <taxon>Magnoliopsida</taxon>
        <taxon>Liliopsida</taxon>
        <taxon>Dioscoreales</taxon>
        <taxon>Dioscoreaceae</taxon>
        <taxon>Dioscorea</taxon>
    </lineage>
</organism>
<evidence type="ECO:0000313" key="3">
    <source>
        <dbReference type="Proteomes" id="UP001085076"/>
    </source>
</evidence>
<dbReference type="GO" id="GO:0098869">
    <property type="term" value="P:cellular oxidant detoxification"/>
    <property type="evidence" value="ECO:0007669"/>
    <property type="project" value="InterPro"/>
</dbReference>
<dbReference type="PANTHER" id="PTHR34283">
    <property type="entry name" value="PROTEIN RESPONSE TO LOW SULFUR 1"/>
    <property type="match status" value="1"/>
</dbReference>